<dbReference type="Pfam" id="PF13585">
    <property type="entry name" value="CHU_C"/>
    <property type="match status" value="1"/>
</dbReference>
<dbReference type="NCBIfam" id="TIGR01451">
    <property type="entry name" value="B_ant_repeat"/>
    <property type="match status" value="5"/>
</dbReference>
<feature type="compositionally biased region" description="Acidic residues" evidence="1">
    <location>
        <begin position="284"/>
        <end position="305"/>
    </location>
</feature>
<dbReference type="RefSeq" id="WP_157362614.1">
    <property type="nucleotide sequence ID" value="NZ_WOWS01000001.1"/>
</dbReference>
<feature type="domain" description="DUF7507" evidence="3">
    <location>
        <begin position="317"/>
        <end position="438"/>
    </location>
</feature>
<reference evidence="4 5" key="1">
    <citation type="submission" date="2019-12" db="EMBL/GenBank/DDBJ databases">
        <authorList>
            <person name="Li J."/>
        </authorList>
    </citation>
    <scope>NUCLEOTIDE SEQUENCE [LARGE SCALE GENOMIC DNA]</scope>
    <source>
        <strain evidence="4 5">HL2-2</strain>
    </source>
</reference>
<dbReference type="Pfam" id="PF24346">
    <property type="entry name" value="DUF7507"/>
    <property type="match status" value="5"/>
</dbReference>
<feature type="region of interest" description="Disordered" evidence="1">
    <location>
        <begin position="571"/>
        <end position="596"/>
    </location>
</feature>
<dbReference type="NCBIfam" id="TIGR04131">
    <property type="entry name" value="Bac_Flav_CTERM"/>
    <property type="match status" value="1"/>
</dbReference>
<feature type="region of interest" description="Disordered" evidence="1">
    <location>
        <begin position="270"/>
        <end position="313"/>
    </location>
</feature>
<feature type="compositionally biased region" description="Acidic residues" evidence="1">
    <location>
        <begin position="439"/>
        <end position="453"/>
    </location>
</feature>
<dbReference type="Gene3D" id="2.60.40.10">
    <property type="entry name" value="Immunoglobulins"/>
    <property type="match status" value="1"/>
</dbReference>
<feature type="compositionally biased region" description="Acidic residues" evidence="1">
    <location>
        <begin position="158"/>
        <end position="176"/>
    </location>
</feature>
<feature type="domain" description="DUF7507" evidence="3">
    <location>
        <begin position="605"/>
        <end position="710"/>
    </location>
</feature>
<dbReference type="InterPro" id="IPR026341">
    <property type="entry name" value="T9SS_type_B"/>
</dbReference>
<feature type="region of interest" description="Disordered" evidence="1">
    <location>
        <begin position="1"/>
        <end position="41"/>
    </location>
</feature>
<comment type="caution">
    <text evidence="4">The sequence shown here is derived from an EMBL/GenBank/DDBJ whole genome shotgun (WGS) entry which is preliminary data.</text>
</comment>
<feature type="region of interest" description="Disordered" evidence="1">
    <location>
        <begin position="146"/>
        <end position="179"/>
    </location>
</feature>
<feature type="compositionally biased region" description="Acidic residues" evidence="1">
    <location>
        <begin position="15"/>
        <end position="33"/>
    </location>
</feature>
<feature type="domain" description="DUF7507" evidence="3">
    <location>
        <begin position="182"/>
        <end position="283"/>
    </location>
</feature>
<name>A0A6L6U9Y6_9FLAO</name>
<dbReference type="InterPro" id="IPR051172">
    <property type="entry name" value="Chlamydia_OmcB"/>
</dbReference>
<proteinExistence type="predicted"/>
<dbReference type="AlphaFoldDB" id="A0A6L6U9Y6"/>
<evidence type="ECO:0000259" key="2">
    <source>
        <dbReference type="Pfam" id="PF01345"/>
    </source>
</evidence>
<protein>
    <submittedName>
        <fullName evidence="4">DUF11 domain-containing protein</fullName>
    </submittedName>
</protein>
<feature type="compositionally biased region" description="Acidic residues" evidence="1">
    <location>
        <begin position="581"/>
        <end position="592"/>
    </location>
</feature>
<dbReference type="PANTHER" id="PTHR34819:SF3">
    <property type="entry name" value="CELL SURFACE PROTEIN"/>
    <property type="match status" value="1"/>
</dbReference>
<evidence type="ECO:0000313" key="5">
    <source>
        <dbReference type="Proteomes" id="UP000478208"/>
    </source>
</evidence>
<feature type="compositionally biased region" description="Acidic residues" evidence="1">
    <location>
        <begin position="711"/>
        <end position="739"/>
    </location>
</feature>
<organism evidence="4 5">
    <name type="scientific">Winogradskyella endarachnes</name>
    <dbReference type="NCBI Taxonomy" id="2681965"/>
    <lineage>
        <taxon>Bacteria</taxon>
        <taxon>Pseudomonadati</taxon>
        <taxon>Bacteroidota</taxon>
        <taxon>Flavobacteriia</taxon>
        <taxon>Flavobacteriales</taxon>
        <taxon>Flavobacteriaceae</taxon>
        <taxon>Winogradskyella</taxon>
    </lineage>
</organism>
<dbReference type="InterPro" id="IPR013783">
    <property type="entry name" value="Ig-like_fold"/>
</dbReference>
<feature type="compositionally biased region" description="Polar residues" evidence="1">
    <location>
        <begin position="423"/>
        <end position="433"/>
    </location>
</feature>
<evidence type="ECO:0000259" key="3">
    <source>
        <dbReference type="Pfam" id="PF24346"/>
    </source>
</evidence>
<feature type="compositionally biased region" description="Low complexity" evidence="1">
    <location>
        <begin position="571"/>
        <end position="580"/>
    </location>
</feature>
<feature type="domain" description="DUF11" evidence="2">
    <location>
        <begin position="750"/>
        <end position="865"/>
    </location>
</feature>
<gene>
    <name evidence="4" type="ORF">GN138_04745</name>
</gene>
<feature type="domain" description="DUF7507" evidence="3">
    <location>
        <begin position="39"/>
        <end position="160"/>
    </location>
</feature>
<feature type="domain" description="DUF7507" evidence="3">
    <location>
        <begin position="460"/>
        <end position="580"/>
    </location>
</feature>
<evidence type="ECO:0000256" key="1">
    <source>
        <dbReference type="SAM" id="MobiDB-lite"/>
    </source>
</evidence>
<dbReference type="PANTHER" id="PTHR34819">
    <property type="entry name" value="LARGE CYSTEINE-RICH PERIPLASMIC PROTEIN OMCB"/>
    <property type="match status" value="1"/>
</dbReference>
<dbReference type="Pfam" id="PF01345">
    <property type="entry name" value="DUF11"/>
    <property type="match status" value="1"/>
</dbReference>
<dbReference type="EMBL" id="WOWS01000001">
    <property type="protein sequence ID" value="MUU77742.1"/>
    <property type="molecule type" value="Genomic_DNA"/>
</dbReference>
<feature type="region of interest" description="Disordered" evidence="1">
    <location>
        <begin position="701"/>
        <end position="740"/>
    </location>
</feature>
<dbReference type="Proteomes" id="UP000478208">
    <property type="component" value="Unassembled WGS sequence"/>
</dbReference>
<evidence type="ECO:0000313" key="4">
    <source>
        <dbReference type="EMBL" id="MUU77742.1"/>
    </source>
</evidence>
<dbReference type="InterPro" id="IPR001434">
    <property type="entry name" value="OmcB-like_DUF11"/>
</dbReference>
<feature type="region of interest" description="Disordered" evidence="1">
    <location>
        <begin position="423"/>
        <end position="454"/>
    </location>
</feature>
<feature type="compositionally biased region" description="Polar residues" evidence="1">
    <location>
        <begin position="270"/>
        <end position="283"/>
    </location>
</feature>
<dbReference type="InterPro" id="IPR047589">
    <property type="entry name" value="DUF11_rpt"/>
</dbReference>
<accession>A0A6L6U9Y6</accession>
<sequence>NQATADGTAPNGDPVSDDSDDPSDTTSDDDPTDTEIVQSPELSITKTSSLDLGSDGVVSVGDVITYTYTVTNTGDVTVFDVSVNESAANFTGTGTLPSPVYVSGGTDEDGDGDLEDMAVGNGTIVYTATYAITQDDIDAGVVTNQATADGTAPNGDPVSDDSDDPSDTTSDDDPTDTEIVQSPELTLTKTAVISTDIAPTGASLGDELTYTFSVQNTGDVTITNITIDDALTGTTGLTISPSSLLPGEIGIATATYIIDQDDIDAGFVENSATATGDSPSGTDDVSDTSDNGDETSDGPDADTDPTNDPTIVTINQNPELSIIKTSSLDLGDDNVLSVGDEITYTYTVTNVGNVTIYDVSVNESATNFTGTGTLPVPMYVSGGSDEDLENDLEDMIVGVGTIVYTASYIITQEDIDAGVVTNQATANGTDPNGSSISDTSDDPTDATSDDDPTDTILLGTPDIEVVKTFSITNDISPVGASLDDEITYTITVTNTGNVTLDNVMIVDTFTDLDGNPLVFVSGPIFESPSSQGSLEGVLLVGETATYTATYIIEQNAIEAGGFQNSVVASGDSPNDVTVSDVSDDGDDSDGNTENDPTVITITADPEISLIKTIEPLEDTNGDGIIGGLDDVINYIFIVENTGNLTLTNIVIEDNLPGLNLVGGPITELLPGEIDSTTYTATYTITQADLDIGTVTNSASVRGELIGGDPTDPSDDIIDTSDDPTDSSDEDDNGDGEPDDPTVVILNTMFDLEITKTVDELRPVIGDLVTFTIEVANIGNVTATDIVIDEQIPDGYVFVSAITTAGVYSDFDGEWTISQLNPDQVEILQITVEVLGFGDYLNIAYIDSASGGTDEDPSNNEDDASVDPICLTIYNEFSPDGDGVNETFVIDCIERFPDNKLEVYNRWGNIVYSAKGYLNDWKGTSNGRAVINQSDDLPVGTYYYVLDLGDGSDPRVGWLYINRNN</sequence>
<dbReference type="InterPro" id="IPR055354">
    <property type="entry name" value="DUF7507"/>
</dbReference>
<feature type="non-terminal residue" evidence="4">
    <location>
        <position position="1"/>
    </location>
</feature>
<keyword evidence="5" id="KW-1185">Reference proteome</keyword>